<proteinExistence type="predicted"/>
<dbReference type="EMBL" id="GBXM01073272">
    <property type="protein sequence ID" value="JAH35305.1"/>
    <property type="molecule type" value="Transcribed_RNA"/>
</dbReference>
<name>A0A0E9S3U1_ANGAN</name>
<dbReference type="AlphaFoldDB" id="A0A0E9S3U1"/>
<accession>A0A0E9S3U1</accession>
<evidence type="ECO:0000313" key="1">
    <source>
        <dbReference type="EMBL" id="JAH35305.1"/>
    </source>
</evidence>
<reference evidence="1" key="2">
    <citation type="journal article" date="2015" name="Fish Shellfish Immunol.">
        <title>Early steps in the European eel (Anguilla anguilla)-Vibrio vulnificus interaction in the gills: Role of the RtxA13 toxin.</title>
        <authorList>
            <person name="Callol A."/>
            <person name="Pajuelo D."/>
            <person name="Ebbesson L."/>
            <person name="Teles M."/>
            <person name="MacKenzie S."/>
            <person name="Amaro C."/>
        </authorList>
    </citation>
    <scope>NUCLEOTIDE SEQUENCE</scope>
</reference>
<reference evidence="1" key="1">
    <citation type="submission" date="2014-11" db="EMBL/GenBank/DDBJ databases">
        <authorList>
            <person name="Amaro Gonzalez C."/>
        </authorList>
    </citation>
    <scope>NUCLEOTIDE SEQUENCE</scope>
</reference>
<organism evidence="1">
    <name type="scientific">Anguilla anguilla</name>
    <name type="common">European freshwater eel</name>
    <name type="synonym">Muraena anguilla</name>
    <dbReference type="NCBI Taxonomy" id="7936"/>
    <lineage>
        <taxon>Eukaryota</taxon>
        <taxon>Metazoa</taxon>
        <taxon>Chordata</taxon>
        <taxon>Craniata</taxon>
        <taxon>Vertebrata</taxon>
        <taxon>Euteleostomi</taxon>
        <taxon>Actinopterygii</taxon>
        <taxon>Neopterygii</taxon>
        <taxon>Teleostei</taxon>
        <taxon>Anguilliformes</taxon>
        <taxon>Anguillidae</taxon>
        <taxon>Anguilla</taxon>
    </lineage>
</organism>
<sequence length="49" mass="5447">MRRVRETLGNGKQFGVSNPCALRSVGTIKQSLWSFVSFWSSAKTVRCGL</sequence>
<protein>
    <submittedName>
        <fullName evidence="1">Uncharacterized protein</fullName>
    </submittedName>
</protein>